<organism evidence="1 2">
    <name type="scientific">Succinatimonas hippei (strain DSM 22608 / JCM 16073 / KCTC 15190 / YIT 12066)</name>
    <dbReference type="NCBI Taxonomy" id="762983"/>
    <lineage>
        <taxon>Bacteria</taxon>
        <taxon>Pseudomonadati</taxon>
        <taxon>Pseudomonadota</taxon>
        <taxon>Gammaproteobacteria</taxon>
        <taxon>Aeromonadales</taxon>
        <taxon>Succinivibrionaceae</taxon>
        <taxon>Succinatimonas</taxon>
    </lineage>
</organism>
<proteinExistence type="predicted"/>
<accession>E8LHA7</accession>
<name>E8LHA7_SUCHY</name>
<evidence type="ECO:0000313" key="2">
    <source>
        <dbReference type="Proteomes" id="UP000018458"/>
    </source>
</evidence>
<dbReference type="HOGENOM" id="CLU_2132247_0_0_6"/>
<dbReference type="Proteomes" id="UP000018458">
    <property type="component" value="Unassembled WGS sequence"/>
</dbReference>
<sequence length="113" mass="13115">MRNVHHKTGKFHANGTLHFLCRFHELYGTCSKARSAFGRQLISSENRMRYYVHHRFQKGKDQQRVCKFFISMTLSIIIPPGQKILDEDTRALFTGTEFKASVQAKSKLVKLLT</sequence>
<evidence type="ECO:0000313" key="1">
    <source>
        <dbReference type="EMBL" id="EFY08079.1"/>
    </source>
</evidence>
<dbReference type="EMBL" id="AEVO01000004">
    <property type="protein sequence ID" value="EFY08079.1"/>
    <property type="molecule type" value="Genomic_DNA"/>
</dbReference>
<gene>
    <name evidence="1" type="ORF">HMPREF9444_00065</name>
</gene>
<dbReference type="AlphaFoldDB" id="E8LHA7"/>
<comment type="caution">
    <text evidence="1">The sequence shown here is derived from an EMBL/GenBank/DDBJ whole genome shotgun (WGS) entry which is preliminary data.</text>
</comment>
<reference evidence="1 2" key="1">
    <citation type="submission" date="2011-01" db="EMBL/GenBank/DDBJ databases">
        <authorList>
            <person name="Weinstock G."/>
            <person name="Sodergren E."/>
            <person name="Clifton S."/>
            <person name="Fulton L."/>
            <person name="Fulton B."/>
            <person name="Courtney L."/>
            <person name="Fronick C."/>
            <person name="Harrison M."/>
            <person name="Strong C."/>
            <person name="Farmer C."/>
            <person name="Delahaunty K."/>
            <person name="Markovic C."/>
            <person name="Hall O."/>
            <person name="Minx P."/>
            <person name="Tomlinson C."/>
            <person name="Mitreva M."/>
            <person name="Hou S."/>
            <person name="Chen J."/>
            <person name="Wollam A."/>
            <person name="Pepin K.H."/>
            <person name="Johnson M."/>
            <person name="Bhonagiri V."/>
            <person name="Zhang X."/>
            <person name="Suruliraj S."/>
            <person name="Warren W."/>
            <person name="Chinwalla A."/>
            <person name="Mardis E.R."/>
            <person name="Wilson R.K."/>
        </authorList>
    </citation>
    <scope>NUCLEOTIDE SEQUENCE [LARGE SCALE GENOMIC DNA]</scope>
    <source>
        <strain evidence="2">DSM 22608 / JCM 16073 / KCTC 15190 / YIT 12066</strain>
    </source>
</reference>
<dbReference type="STRING" id="762983.HMPREF9444_00065"/>
<protein>
    <submittedName>
        <fullName evidence="1">Uncharacterized protein</fullName>
    </submittedName>
</protein>
<keyword evidence="2" id="KW-1185">Reference proteome</keyword>